<proteinExistence type="inferred from homology"/>
<gene>
    <name evidence="6" type="ORF">ACA1_220640</name>
</gene>
<evidence type="ECO:0000256" key="2">
    <source>
        <dbReference type="ARBA" id="ARBA00022694"/>
    </source>
</evidence>
<evidence type="ECO:0000256" key="5">
    <source>
        <dbReference type="SAM" id="MobiDB-lite"/>
    </source>
</evidence>
<feature type="compositionally biased region" description="Basic and acidic residues" evidence="5">
    <location>
        <begin position="50"/>
        <end position="75"/>
    </location>
</feature>
<keyword evidence="7" id="KW-1185">Reference proteome</keyword>
<sequence length="180" mass="19090">MKRAFDEINQKEEEQPAGTTTSTPVAEAPAASGEATAQTAPEDQSAVAADAKKPKLEDSKDKEKETDLAADGGDQKKVRYPKRKVGLLLGYKGTNYVGLQRNPGFKTIESELERAIVKAGGIDEWNAGSFTKVNWQRCARTDKGVHACLNVVSLKIGAPSVSVKCECGPGGVSGPAIAMR</sequence>
<reference evidence="6 7" key="1">
    <citation type="journal article" date="2013" name="Genome Biol.">
        <title>Genome of Acanthamoeba castellanii highlights extensive lateral gene transfer and early evolution of tyrosine kinase signaling.</title>
        <authorList>
            <person name="Clarke M."/>
            <person name="Lohan A.J."/>
            <person name="Liu B."/>
            <person name="Lagkouvardos I."/>
            <person name="Roy S."/>
            <person name="Zafar N."/>
            <person name="Bertelli C."/>
            <person name="Schilde C."/>
            <person name="Kianianmomeni A."/>
            <person name="Burglin T.R."/>
            <person name="Frech C."/>
            <person name="Turcotte B."/>
            <person name="Kopec K.O."/>
            <person name="Synnott J.M."/>
            <person name="Choo C."/>
            <person name="Paponov I."/>
            <person name="Finkler A."/>
            <person name="Soon Heng Tan C."/>
            <person name="Hutchins A.P."/>
            <person name="Weinmeier T."/>
            <person name="Rattei T."/>
            <person name="Chu J.S."/>
            <person name="Gimenez G."/>
            <person name="Irimia M."/>
            <person name="Rigden D.J."/>
            <person name="Fitzpatrick D.A."/>
            <person name="Lorenzo-Morales J."/>
            <person name="Bateman A."/>
            <person name="Chiu C.H."/>
            <person name="Tang P."/>
            <person name="Hegemann P."/>
            <person name="Fromm H."/>
            <person name="Raoult D."/>
            <person name="Greub G."/>
            <person name="Miranda-Saavedra D."/>
            <person name="Chen N."/>
            <person name="Nash P."/>
            <person name="Ginger M.L."/>
            <person name="Horn M."/>
            <person name="Schaap P."/>
            <person name="Caler L."/>
            <person name="Loftus B."/>
        </authorList>
    </citation>
    <scope>NUCLEOTIDE SEQUENCE [LARGE SCALE GENOMIC DNA]</scope>
    <source>
        <strain evidence="6 7">Neff</strain>
    </source>
</reference>
<dbReference type="RefSeq" id="XP_004337316.1">
    <property type="nucleotide sequence ID" value="XM_004337268.1"/>
</dbReference>
<dbReference type="InterPro" id="IPR001406">
    <property type="entry name" value="PsdUridine_synth_TruA"/>
</dbReference>
<comment type="catalytic activity">
    <reaction evidence="4">
        <text>a uridine in tRNA = a pseudouridine in tRNA</text>
        <dbReference type="Rhea" id="RHEA:54572"/>
        <dbReference type="Rhea" id="RHEA-COMP:13339"/>
        <dbReference type="Rhea" id="RHEA-COMP:13934"/>
        <dbReference type="ChEBI" id="CHEBI:65314"/>
        <dbReference type="ChEBI" id="CHEBI:65315"/>
    </reaction>
</comment>
<dbReference type="GO" id="GO:0031119">
    <property type="term" value="P:tRNA pseudouridine synthesis"/>
    <property type="evidence" value="ECO:0007669"/>
    <property type="project" value="UniProtKB-ARBA"/>
</dbReference>
<dbReference type="FunFam" id="3.30.70.580:FF:000002">
    <property type="entry name" value="tRNA pseudouridine synthase"/>
    <property type="match status" value="1"/>
</dbReference>
<evidence type="ECO:0000256" key="1">
    <source>
        <dbReference type="ARBA" id="ARBA00009375"/>
    </source>
</evidence>
<feature type="region of interest" description="Disordered" evidence="5">
    <location>
        <begin position="1"/>
        <end position="75"/>
    </location>
</feature>
<dbReference type="GO" id="GO:1990481">
    <property type="term" value="P:mRNA pseudouridine synthesis"/>
    <property type="evidence" value="ECO:0007669"/>
    <property type="project" value="TreeGrafter"/>
</dbReference>
<evidence type="ECO:0000256" key="3">
    <source>
        <dbReference type="ARBA" id="ARBA00023235"/>
    </source>
</evidence>
<organism evidence="6 7">
    <name type="scientific">Acanthamoeba castellanii (strain ATCC 30010 / Neff)</name>
    <dbReference type="NCBI Taxonomy" id="1257118"/>
    <lineage>
        <taxon>Eukaryota</taxon>
        <taxon>Amoebozoa</taxon>
        <taxon>Discosea</taxon>
        <taxon>Longamoebia</taxon>
        <taxon>Centramoebida</taxon>
        <taxon>Acanthamoebidae</taxon>
        <taxon>Acanthamoeba</taxon>
    </lineage>
</organism>
<dbReference type="STRING" id="1257118.L8GRN1"/>
<feature type="compositionally biased region" description="Basic and acidic residues" evidence="5">
    <location>
        <begin position="1"/>
        <end position="14"/>
    </location>
</feature>
<dbReference type="OrthoDB" id="10256309at2759"/>
<dbReference type="VEuPathDB" id="AmoebaDB:ACA1_220640"/>
<accession>L8GRN1</accession>
<protein>
    <submittedName>
        <fullName evidence="6">tRNA pseudouridylate synthase</fullName>
    </submittedName>
</protein>
<comment type="similarity">
    <text evidence="1">Belongs to the tRNA pseudouridine synthase TruA family.</text>
</comment>
<evidence type="ECO:0000256" key="4">
    <source>
        <dbReference type="ARBA" id="ARBA00036943"/>
    </source>
</evidence>
<dbReference type="AlphaFoldDB" id="L8GRN1"/>
<dbReference type="GO" id="GO:0005634">
    <property type="term" value="C:nucleus"/>
    <property type="evidence" value="ECO:0007669"/>
    <property type="project" value="TreeGrafter"/>
</dbReference>
<feature type="compositionally biased region" description="Low complexity" evidence="5">
    <location>
        <begin position="26"/>
        <end position="41"/>
    </location>
</feature>
<dbReference type="InterPro" id="IPR020094">
    <property type="entry name" value="TruA/RsuA/RluB/E/F_N"/>
</dbReference>
<keyword evidence="3" id="KW-0413">Isomerase</keyword>
<dbReference type="GeneID" id="14915954"/>
<dbReference type="PANTHER" id="PTHR11142">
    <property type="entry name" value="PSEUDOURIDYLATE SYNTHASE"/>
    <property type="match status" value="1"/>
</dbReference>
<dbReference type="EMBL" id="KB008036">
    <property type="protein sequence ID" value="ELR15303.1"/>
    <property type="molecule type" value="Genomic_DNA"/>
</dbReference>
<evidence type="ECO:0000313" key="6">
    <source>
        <dbReference type="EMBL" id="ELR15303.1"/>
    </source>
</evidence>
<keyword evidence="2" id="KW-0819">tRNA processing</keyword>
<evidence type="ECO:0000313" key="7">
    <source>
        <dbReference type="Proteomes" id="UP000011083"/>
    </source>
</evidence>
<dbReference type="GO" id="GO:0003723">
    <property type="term" value="F:RNA binding"/>
    <property type="evidence" value="ECO:0007669"/>
    <property type="project" value="InterPro"/>
</dbReference>
<dbReference type="KEGG" id="acan:ACA1_220640"/>
<dbReference type="SUPFAM" id="SSF55120">
    <property type="entry name" value="Pseudouridine synthase"/>
    <property type="match status" value="1"/>
</dbReference>
<dbReference type="Proteomes" id="UP000011083">
    <property type="component" value="Unassembled WGS sequence"/>
</dbReference>
<dbReference type="PANTHER" id="PTHR11142:SF4">
    <property type="entry name" value="PSEUDOURIDYLATE SYNTHASE 1 HOMOLOG"/>
    <property type="match status" value="1"/>
</dbReference>
<dbReference type="Gene3D" id="3.30.70.580">
    <property type="entry name" value="Pseudouridine synthase I, catalytic domain, N-terminal subdomain"/>
    <property type="match status" value="1"/>
</dbReference>
<name>L8GRN1_ACACF</name>
<dbReference type="GO" id="GO:0009982">
    <property type="term" value="F:pseudouridine synthase activity"/>
    <property type="evidence" value="ECO:0007669"/>
    <property type="project" value="InterPro"/>
</dbReference>
<dbReference type="InterPro" id="IPR020103">
    <property type="entry name" value="PsdUridine_synth_cat_dom_sf"/>
</dbReference>